<comment type="caution">
    <text evidence="1">The sequence shown here is derived from an EMBL/GenBank/DDBJ whole genome shotgun (WGS) entry which is preliminary data.</text>
</comment>
<keyword evidence="1" id="KW-0808">Transferase</keyword>
<dbReference type="Proteomes" id="UP000245207">
    <property type="component" value="Unassembled WGS sequence"/>
</dbReference>
<keyword evidence="1" id="KW-0548">Nucleotidyltransferase</keyword>
<evidence type="ECO:0000313" key="2">
    <source>
        <dbReference type="Proteomes" id="UP000245207"/>
    </source>
</evidence>
<accession>A0A2U1NP63</accession>
<keyword evidence="1" id="KW-0695">RNA-directed DNA polymerase</keyword>
<proteinExistence type="predicted"/>
<dbReference type="AlphaFoldDB" id="A0A2U1NP63"/>
<organism evidence="1 2">
    <name type="scientific">Artemisia annua</name>
    <name type="common">Sweet wormwood</name>
    <dbReference type="NCBI Taxonomy" id="35608"/>
    <lineage>
        <taxon>Eukaryota</taxon>
        <taxon>Viridiplantae</taxon>
        <taxon>Streptophyta</taxon>
        <taxon>Embryophyta</taxon>
        <taxon>Tracheophyta</taxon>
        <taxon>Spermatophyta</taxon>
        <taxon>Magnoliopsida</taxon>
        <taxon>eudicotyledons</taxon>
        <taxon>Gunneridae</taxon>
        <taxon>Pentapetalae</taxon>
        <taxon>asterids</taxon>
        <taxon>campanulids</taxon>
        <taxon>Asterales</taxon>
        <taxon>Asteraceae</taxon>
        <taxon>Asteroideae</taxon>
        <taxon>Anthemideae</taxon>
        <taxon>Artemisiinae</taxon>
        <taxon>Artemisia</taxon>
    </lineage>
</organism>
<gene>
    <name evidence="1" type="ORF">CTI12_AA244740</name>
</gene>
<dbReference type="EMBL" id="PKPP01002434">
    <property type="protein sequence ID" value="PWA75294.1"/>
    <property type="molecule type" value="Genomic_DNA"/>
</dbReference>
<dbReference type="OrthoDB" id="1428983at2759"/>
<protein>
    <submittedName>
        <fullName evidence="1">Reverse transcriptase domain, Reverse transcriptase zinc-binding domain protein</fullName>
    </submittedName>
</protein>
<sequence length="134" mass="15145">MNFCEKDKAFEEALRNLLIKHGNLHERVIKLRHELDMVQKALETDLSSIAKVEWLRAGDSNSAYFHRMVKARLSRIRIDSVAGLDNVINEGTNVPQAFVNHYVSFLEVEGAATPLNGEGLFTKHIDHGKAKMMS</sequence>
<name>A0A2U1NP63_ARTAN</name>
<reference evidence="1 2" key="1">
    <citation type="journal article" date="2018" name="Mol. Plant">
        <title>The genome of Artemisia annua provides insight into the evolution of Asteraceae family and artemisinin biosynthesis.</title>
        <authorList>
            <person name="Shen Q."/>
            <person name="Zhang L."/>
            <person name="Liao Z."/>
            <person name="Wang S."/>
            <person name="Yan T."/>
            <person name="Shi P."/>
            <person name="Liu M."/>
            <person name="Fu X."/>
            <person name="Pan Q."/>
            <person name="Wang Y."/>
            <person name="Lv Z."/>
            <person name="Lu X."/>
            <person name="Zhang F."/>
            <person name="Jiang W."/>
            <person name="Ma Y."/>
            <person name="Chen M."/>
            <person name="Hao X."/>
            <person name="Li L."/>
            <person name="Tang Y."/>
            <person name="Lv G."/>
            <person name="Zhou Y."/>
            <person name="Sun X."/>
            <person name="Brodelius P.E."/>
            <person name="Rose J.K.C."/>
            <person name="Tang K."/>
        </authorList>
    </citation>
    <scope>NUCLEOTIDE SEQUENCE [LARGE SCALE GENOMIC DNA]</scope>
    <source>
        <strain evidence="2">cv. Huhao1</strain>
        <tissue evidence="1">Leaf</tissue>
    </source>
</reference>
<keyword evidence="2" id="KW-1185">Reference proteome</keyword>
<dbReference type="GO" id="GO:0003964">
    <property type="term" value="F:RNA-directed DNA polymerase activity"/>
    <property type="evidence" value="ECO:0007669"/>
    <property type="project" value="UniProtKB-KW"/>
</dbReference>
<evidence type="ECO:0000313" key="1">
    <source>
        <dbReference type="EMBL" id="PWA75294.1"/>
    </source>
</evidence>